<dbReference type="OrthoDB" id="74360at2759"/>
<evidence type="ECO:0000256" key="5">
    <source>
        <dbReference type="ARBA" id="ARBA00012881"/>
    </source>
</evidence>
<proteinExistence type="inferred from homology"/>
<evidence type="ECO:0000256" key="11">
    <source>
        <dbReference type="ARBA" id="ARBA00030351"/>
    </source>
</evidence>
<sequence>MIVDTDVLIIGAGLSGVGFAIQLQKKYPRITFEIYEKAEGFGGTWWANTYPGCACDVPSHLYSYSFALNPDWSEQFASQAEIAAYCRAVAEMHDIPRHVTLRSTVQSATFDEYLGTWAVKILDQQTGRIYERHSRVLITAVGMLSEPKDCDIPGAEEYNGRLFHSACWDHEFEWAGKEVVVVGNGCSATQFVPILTNTPGSAKQVTQFIRQPHWLEPRPNPEYPSAIKWIFRHVPLVMRCFRYAIFLYLESYFSTFKRVSGKRTREARMKSQAAYLKKMAPKKYHEILTPRIELGCKRRVMDTDYLACLHRENMELIHDDPIERITVDGVRTKSGRKIYADAIILATGFKTAQPLFPLGDNIRGEGGVTLSEHWESTASHAPQAYYGTCVSRFPNMFILVGPNTATGHTSVLFTVECQIDFTLKVLDPILNSLYPESSSSSSSVLQEMICFLRKPFSSGPRAGKKLALPPDIVSVTSQAEEKESQWIDEAILKELWKVFAAEP</sequence>
<keyword evidence="8" id="KW-0274">FAD</keyword>
<keyword evidence="7" id="KW-0285">Flavoprotein</keyword>
<evidence type="ECO:0000313" key="15">
    <source>
        <dbReference type="Proteomes" id="UP000000560"/>
    </source>
</evidence>
<comment type="pathway">
    <text evidence="2">Siderophore biosynthesis.</text>
</comment>
<accession>C8V1L8</accession>
<dbReference type="PANTHER" id="PTHR42877">
    <property type="entry name" value="L-ORNITHINE N(5)-MONOOXYGENASE-RELATED"/>
    <property type="match status" value="1"/>
</dbReference>
<keyword evidence="10" id="KW-0560">Oxidoreductase</keyword>
<evidence type="ECO:0000256" key="1">
    <source>
        <dbReference type="ARBA" id="ARBA00001974"/>
    </source>
</evidence>
<dbReference type="InterPro" id="IPR025700">
    <property type="entry name" value="Lys/Orn_oxygenase"/>
</dbReference>
<comment type="catalytic activity">
    <reaction evidence="13">
        <text>L-ornithine + NADH + O2 = N(5)-hydroxy-L-ornithine + NAD(+) + H2O</text>
        <dbReference type="Rhea" id="RHEA:41512"/>
        <dbReference type="ChEBI" id="CHEBI:15377"/>
        <dbReference type="ChEBI" id="CHEBI:15379"/>
        <dbReference type="ChEBI" id="CHEBI:46911"/>
        <dbReference type="ChEBI" id="CHEBI:57540"/>
        <dbReference type="ChEBI" id="CHEBI:57945"/>
        <dbReference type="ChEBI" id="CHEBI:78275"/>
        <dbReference type="EC" id="1.14.13.196"/>
    </reaction>
</comment>
<dbReference type="KEGG" id="ani:ANIA_06683"/>
<reference evidence="15" key="2">
    <citation type="journal article" date="2009" name="Fungal Genet. Biol.">
        <title>The 2008 update of the Aspergillus nidulans genome annotation: a community effort.</title>
        <authorList>
            <person name="Wortman J.R."/>
            <person name="Gilsenan J.M."/>
            <person name="Joardar V."/>
            <person name="Deegan J."/>
            <person name="Clutterbuck J."/>
            <person name="Andersen M.R."/>
            <person name="Archer D."/>
            <person name="Bencina M."/>
            <person name="Braus G."/>
            <person name="Coutinho P."/>
            <person name="von Dohren H."/>
            <person name="Doonan J."/>
            <person name="Driessen A.J."/>
            <person name="Durek P."/>
            <person name="Espeso E."/>
            <person name="Fekete E."/>
            <person name="Flipphi M."/>
            <person name="Estrada C.G."/>
            <person name="Geysens S."/>
            <person name="Goldman G."/>
            <person name="de Groot P.W."/>
            <person name="Hansen K."/>
            <person name="Harris S.D."/>
            <person name="Heinekamp T."/>
            <person name="Helmstaedt K."/>
            <person name="Henrissat B."/>
            <person name="Hofmann G."/>
            <person name="Homan T."/>
            <person name="Horio T."/>
            <person name="Horiuchi H."/>
            <person name="James S."/>
            <person name="Jones M."/>
            <person name="Karaffa L."/>
            <person name="Karanyi Z."/>
            <person name="Kato M."/>
            <person name="Keller N."/>
            <person name="Kelly D.E."/>
            <person name="Kiel J.A."/>
            <person name="Kim J.M."/>
            <person name="van der Klei I.J."/>
            <person name="Klis F.M."/>
            <person name="Kovalchuk A."/>
            <person name="Krasevec N."/>
            <person name="Kubicek C.P."/>
            <person name="Liu B."/>
            <person name="Maccabe A."/>
            <person name="Meyer V."/>
            <person name="Mirabito P."/>
            <person name="Miskei M."/>
            <person name="Mos M."/>
            <person name="Mullins J."/>
            <person name="Nelson D.R."/>
            <person name="Nielsen J."/>
            <person name="Oakley B.R."/>
            <person name="Osmani S.A."/>
            <person name="Pakula T."/>
            <person name="Paszewski A."/>
            <person name="Paulsen I."/>
            <person name="Pilsyk S."/>
            <person name="Pocsi I."/>
            <person name="Punt P.J."/>
            <person name="Ram A.F."/>
            <person name="Ren Q."/>
            <person name="Robellet X."/>
            <person name="Robson G."/>
            <person name="Seiboth B."/>
            <person name="van Solingen P."/>
            <person name="Specht T."/>
            <person name="Sun J."/>
            <person name="Taheri-Talesh N."/>
            <person name="Takeshita N."/>
            <person name="Ussery D."/>
            <person name="vanKuyk P.A."/>
            <person name="Visser H."/>
            <person name="van de Vondervoort P.J."/>
            <person name="de Vries R.P."/>
            <person name="Walton J."/>
            <person name="Xiang X."/>
            <person name="Xiong Y."/>
            <person name="Zeng A.P."/>
            <person name="Brandt B.W."/>
            <person name="Cornell M.J."/>
            <person name="van den Hondel C.A."/>
            <person name="Visser J."/>
            <person name="Oliver S.G."/>
            <person name="Turner G."/>
        </authorList>
    </citation>
    <scope>GENOME REANNOTATION</scope>
    <source>
        <strain evidence="15">FGSC A4 / ATCC 38163 / CBS 112.46 / NRRL 194 / M139</strain>
    </source>
</reference>
<comment type="cofactor">
    <cofactor evidence="1">
        <name>FAD</name>
        <dbReference type="ChEBI" id="CHEBI:57692"/>
    </cofactor>
</comment>
<evidence type="ECO:0000256" key="9">
    <source>
        <dbReference type="ARBA" id="ARBA00022857"/>
    </source>
</evidence>
<dbReference type="Gene3D" id="3.50.50.60">
    <property type="entry name" value="FAD/NAD(P)-binding domain"/>
    <property type="match status" value="2"/>
</dbReference>
<dbReference type="RefSeq" id="XP_664287.1">
    <property type="nucleotide sequence ID" value="XM_659195.1"/>
</dbReference>
<evidence type="ECO:0000256" key="12">
    <source>
        <dbReference type="ARBA" id="ARBA00047598"/>
    </source>
</evidence>
<keyword evidence="9" id="KW-0521">NADP</keyword>
<evidence type="ECO:0000256" key="10">
    <source>
        <dbReference type="ARBA" id="ARBA00023002"/>
    </source>
</evidence>
<dbReference type="AlphaFoldDB" id="Q5AYE7"/>
<dbReference type="SUPFAM" id="SSF51905">
    <property type="entry name" value="FAD/NAD(P)-binding domain"/>
    <property type="match status" value="1"/>
</dbReference>
<evidence type="ECO:0000256" key="8">
    <source>
        <dbReference type="ARBA" id="ARBA00022827"/>
    </source>
</evidence>
<evidence type="ECO:0000256" key="6">
    <source>
        <dbReference type="ARBA" id="ARBA00018612"/>
    </source>
</evidence>
<comment type="catalytic activity">
    <reaction evidence="12">
        <text>L-ornithine + NADPH + O2 = N(5)-hydroxy-L-ornithine + NADP(+) + H2O</text>
        <dbReference type="Rhea" id="RHEA:41508"/>
        <dbReference type="ChEBI" id="CHEBI:15377"/>
        <dbReference type="ChEBI" id="CHEBI:15379"/>
        <dbReference type="ChEBI" id="CHEBI:46911"/>
        <dbReference type="ChEBI" id="CHEBI:57783"/>
        <dbReference type="ChEBI" id="CHEBI:58349"/>
        <dbReference type="ChEBI" id="CHEBI:78275"/>
        <dbReference type="EC" id="1.14.13.196"/>
    </reaction>
</comment>
<dbReference type="Pfam" id="PF13434">
    <property type="entry name" value="Lys_Orn_oxgnase"/>
    <property type="match status" value="1"/>
</dbReference>
<evidence type="ECO:0000313" key="14">
    <source>
        <dbReference type="EMBL" id="CBF71241.1"/>
    </source>
</evidence>
<evidence type="ECO:0000256" key="7">
    <source>
        <dbReference type="ARBA" id="ARBA00022630"/>
    </source>
</evidence>
<protein>
    <recommendedName>
        <fullName evidence="6">L-ornithine N(5)-monooxygenase</fullName>
        <ecNumber evidence="5">1.14.13.196</ecNumber>
    </recommendedName>
    <alternativeName>
        <fullName evidence="11">L-ornithine N(5)-oxygenase</fullName>
    </alternativeName>
</protein>
<dbReference type="PANTHER" id="PTHR42877:SF5">
    <property type="entry name" value="L-ORNITHINE N(5)-MONOOXYGENASE-RELATED"/>
    <property type="match status" value="1"/>
</dbReference>
<dbReference type="OMA" id="DVASHFY"/>
<dbReference type="GO" id="GO:0004497">
    <property type="term" value="F:monooxygenase activity"/>
    <property type="evidence" value="ECO:0000318"/>
    <property type="project" value="GO_Central"/>
</dbReference>
<name>Q5AYE7_EMENI</name>
<dbReference type="Pfam" id="PF13450">
    <property type="entry name" value="NAD_binding_8"/>
    <property type="match status" value="1"/>
</dbReference>
<dbReference type="InParanoid" id="Q5AYE7"/>
<evidence type="ECO:0000256" key="2">
    <source>
        <dbReference type="ARBA" id="ARBA00004924"/>
    </source>
</evidence>
<dbReference type="EMBL" id="BN001301">
    <property type="protein sequence ID" value="CBF71241.1"/>
    <property type="molecule type" value="Genomic_DNA"/>
</dbReference>
<evidence type="ECO:0000256" key="3">
    <source>
        <dbReference type="ARBA" id="ARBA00007588"/>
    </source>
</evidence>
<dbReference type="HOGENOM" id="CLU_006937_7_0_1"/>
<dbReference type="Proteomes" id="UP000000560">
    <property type="component" value="Chromosome I"/>
</dbReference>
<gene>
    <name evidence="14" type="ORF">ANIA_06683</name>
</gene>
<evidence type="ECO:0000256" key="4">
    <source>
        <dbReference type="ARBA" id="ARBA00010139"/>
    </source>
</evidence>
<dbReference type="eggNOG" id="KOG1399">
    <property type="taxonomic scope" value="Eukaryota"/>
</dbReference>
<dbReference type="InterPro" id="IPR051209">
    <property type="entry name" value="FAD-bind_Monooxygenase_sf"/>
</dbReference>
<dbReference type="GeneID" id="2870471"/>
<evidence type="ECO:0000256" key="13">
    <source>
        <dbReference type="ARBA" id="ARBA00049248"/>
    </source>
</evidence>
<comment type="similarity">
    <text evidence="3">Belongs to the lysine N(6)-hydroxylase/L-ornithine N(5)-oxygenase family.</text>
</comment>
<comment type="similarity">
    <text evidence="4">Belongs to the FAD-binding monooxygenase family.</text>
</comment>
<accession>Q5AYE7</accession>
<dbReference type="InterPro" id="IPR036188">
    <property type="entry name" value="FAD/NAD-bd_sf"/>
</dbReference>
<dbReference type="EC" id="1.14.13.196" evidence="5"/>
<keyword evidence="15" id="KW-1185">Reference proteome</keyword>
<organism evidence="14 15">
    <name type="scientific">Emericella nidulans (strain FGSC A4 / ATCC 38163 / CBS 112.46 / NRRL 194 / M139)</name>
    <name type="common">Aspergillus nidulans</name>
    <dbReference type="NCBI Taxonomy" id="227321"/>
    <lineage>
        <taxon>Eukaryota</taxon>
        <taxon>Fungi</taxon>
        <taxon>Dikarya</taxon>
        <taxon>Ascomycota</taxon>
        <taxon>Pezizomycotina</taxon>
        <taxon>Eurotiomycetes</taxon>
        <taxon>Eurotiomycetidae</taxon>
        <taxon>Eurotiales</taxon>
        <taxon>Aspergillaceae</taxon>
        <taxon>Aspergillus</taxon>
        <taxon>Aspergillus subgen. Nidulantes</taxon>
    </lineage>
</organism>
<reference evidence="15" key="1">
    <citation type="journal article" date="2005" name="Nature">
        <title>Sequencing of Aspergillus nidulans and comparative analysis with A. fumigatus and A. oryzae.</title>
        <authorList>
            <person name="Galagan J.E."/>
            <person name="Calvo S.E."/>
            <person name="Cuomo C."/>
            <person name="Ma L.J."/>
            <person name="Wortman J.R."/>
            <person name="Batzoglou S."/>
            <person name="Lee S.I."/>
            <person name="Basturkmen M."/>
            <person name="Spevak C.C."/>
            <person name="Clutterbuck J."/>
            <person name="Kapitonov V."/>
            <person name="Jurka J."/>
            <person name="Scazzocchio C."/>
            <person name="Farman M."/>
            <person name="Butler J."/>
            <person name="Purcell S."/>
            <person name="Harris S."/>
            <person name="Braus G.H."/>
            <person name="Draht O."/>
            <person name="Busch S."/>
            <person name="D'Enfert C."/>
            <person name="Bouchier C."/>
            <person name="Goldman G.H."/>
            <person name="Bell-Pedersen D."/>
            <person name="Griffiths-Jones S."/>
            <person name="Doonan J.H."/>
            <person name="Yu J."/>
            <person name="Vienken K."/>
            <person name="Pain A."/>
            <person name="Freitag M."/>
            <person name="Selker E.U."/>
            <person name="Archer D.B."/>
            <person name="Penalva M.A."/>
            <person name="Oakley B.R."/>
            <person name="Momany M."/>
            <person name="Tanaka T."/>
            <person name="Kumagai T."/>
            <person name="Asai K."/>
            <person name="Machida M."/>
            <person name="Nierman W.C."/>
            <person name="Denning D.W."/>
            <person name="Caddick M."/>
            <person name="Hynes M."/>
            <person name="Paoletti M."/>
            <person name="Fischer R."/>
            <person name="Miller B."/>
            <person name="Dyer P."/>
            <person name="Sachs M.S."/>
            <person name="Osmani S.A."/>
            <person name="Birren B.W."/>
        </authorList>
    </citation>
    <scope>NUCLEOTIDE SEQUENCE [LARGE SCALE GENOMIC DNA]</scope>
    <source>
        <strain evidence="15">FGSC A4 / ATCC 38163 / CBS 112.46 / NRRL 194 / M139</strain>
    </source>
</reference>